<keyword evidence="2 7" id="KW-0813">Transport</keyword>
<feature type="transmembrane region" description="Helical" evidence="7">
    <location>
        <begin position="194"/>
        <end position="215"/>
    </location>
</feature>
<dbReference type="PANTHER" id="PTHR30151:SF38">
    <property type="entry name" value="ALIPHATIC SULFONATES TRANSPORT PERMEASE PROTEIN SSUC-RELATED"/>
    <property type="match status" value="1"/>
</dbReference>
<keyword evidence="5 7" id="KW-1133">Transmembrane helix</keyword>
<keyword evidence="10" id="KW-1185">Reference proteome</keyword>
<keyword evidence="3" id="KW-1003">Cell membrane</keyword>
<dbReference type="PANTHER" id="PTHR30151">
    <property type="entry name" value="ALKANE SULFONATE ABC TRANSPORTER-RELATED, MEMBRANE SUBUNIT"/>
    <property type="match status" value="1"/>
</dbReference>
<keyword evidence="4 7" id="KW-0812">Transmembrane</keyword>
<evidence type="ECO:0000313" key="10">
    <source>
        <dbReference type="Proteomes" id="UP001241603"/>
    </source>
</evidence>
<evidence type="ECO:0000256" key="4">
    <source>
        <dbReference type="ARBA" id="ARBA00022692"/>
    </source>
</evidence>
<feature type="transmembrane region" description="Helical" evidence="7">
    <location>
        <begin position="165"/>
        <end position="182"/>
    </location>
</feature>
<evidence type="ECO:0000256" key="7">
    <source>
        <dbReference type="RuleBase" id="RU363032"/>
    </source>
</evidence>
<sequence>MADTTATGAPSFPRTALDTKARRDEAAPAGLVRIAPAHQARRPLVPRFVSRMTGAVALLALWWFATSLGWISEDLFPSPRTMGQTLLELFDSGELSEAMTLSLQRVLSGFAIGAFTGIGLAVLSGLFRLGEDLVDAPMQMARTLPWAGLIPLLIIWLGIDEAPKVTLVAFAVTFPLYVNTFAGIRNVDRTLVEAAHTLGLGRAALVFQVILPGALPNLLVGLRYSLGSAWLALVFAETVNAQGGLGYLITHAREVYRVDIILVCLVIYAILGLSADLIVRGLERGLLRWRQNFAGA</sequence>
<dbReference type="SUPFAM" id="SSF161098">
    <property type="entry name" value="MetI-like"/>
    <property type="match status" value="1"/>
</dbReference>
<feature type="transmembrane region" description="Helical" evidence="7">
    <location>
        <begin position="260"/>
        <end position="279"/>
    </location>
</feature>
<dbReference type="InterPro" id="IPR035906">
    <property type="entry name" value="MetI-like_sf"/>
</dbReference>
<accession>A0ABU0H1R1</accession>
<evidence type="ECO:0000256" key="1">
    <source>
        <dbReference type="ARBA" id="ARBA00004651"/>
    </source>
</evidence>
<feature type="domain" description="ABC transmembrane type-1" evidence="8">
    <location>
        <begin position="95"/>
        <end position="279"/>
    </location>
</feature>
<feature type="transmembrane region" description="Helical" evidence="7">
    <location>
        <begin position="106"/>
        <end position="129"/>
    </location>
</feature>
<protein>
    <submittedName>
        <fullName evidence="9">Sulfonate transport system permease protein</fullName>
    </submittedName>
</protein>
<comment type="subcellular location">
    <subcellularLocation>
        <location evidence="1 7">Cell membrane</location>
        <topology evidence="1 7">Multi-pass membrane protein</topology>
    </subcellularLocation>
</comment>
<reference evidence="9 10" key="1">
    <citation type="submission" date="2023-07" db="EMBL/GenBank/DDBJ databases">
        <title>Genomic Encyclopedia of Type Strains, Phase IV (KMG-IV): sequencing the most valuable type-strain genomes for metagenomic binning, comparative biology and taxonomic classification.</title>
        <authorList>
            <person name="Goeker M."/>
        </authorList>
    </citation>
    <scope>NUCLEOTIDE SEQUENCE [LARGE SCALE GENOMIC DNA]</scope>
    <source>
        <strain evidence="9 10">B6-8</strain>
    </source>
</reference>
<feature type="transmembrane region" description="Helical" evidence="7">
    <location>
        <begin position="48"/>
        <end position="71"/>
    </location>
</feature>
<evidence type="ECO:0000259" key="8">
    <source>
        <dbReference type="PROSITE" id="PS50928"/>
    </source>
</evidence>
<feature type="transmembrane region" description="Helical" evidence="7">
    <location>
        <begin position="141"/>
        <end position="159"/>
    </location>
</feature>
<evidence type="ECO:0000256" key="6">
    <source>
        <dbReference type="ARBA" id="ARBA00023136"/>
    </source>
</evidence>
<dbReference type="InterPro" id="IPR000515">
    <property type="entry name" value="MetI-like"/>
</dbReference>
<dbReference type="Pfam" id="PF00528">
    <property type="entry name" value="BPD_transp_1"/>
    <property type="match status" value="1"/>
</dbReference>
<comment type="similarity">
    <text evidence="7">Belongs to the binding-protein-dependent transport system permease family.</text>
</comment>
<dbReference type="Gene3D" id="1.10.3720.10">
    <property type="entry name" value="MetI-like"/>
    <property type="match status" value="1"/>
</dbReference>
<evidence type="ECO:0000256" key="5">
    <source>
        <dbReference type="ARBA" id="ARBA00022989"/>
    </source>
</evidence>
<dbReference type="EMBL" id="JAUSVO010000001">
    <property type="protein sequence ID" value="MDQ0436249.1"/>
    <property type="molecule type" value="Genomic_DNA"/>
</dbReference>
<evidence type="ECO:0000313" key="9">
    <source>
        <dbReference type="EMBL" id="MDQ0436249.1"/>
    </source>
</evidence>
<comment type="caution">
    <text evidence="9">The sequence shown here is derived from an EMBL/GenBank/DDBJ whole genome shotgun (WGS) entry which is preliminary data.</text>
</comment>
<proteinExistence type="inferred from homology"/>
<keyword evidence="6 7" id="KW-0472">Membrane</keyword>
<dbReference type="Proteomes" id="UP001241603">
    <property type="component" value="Unassembled WGS sequence"/>
</dbReference>
<dbReference type="CDD" id="cd06261">
    <property type="entry name" value="TM_PBP2"/>
    <property type="match status" value="1"/>
</dbReference>
<feature type="transmembrane region" description="Helical" evidence="7">
    <location>
        <begin position="227"/>
        <end position="248"/>
    </location>
</feature>
<name>A0ABU0H1R1_9HYPH</name>
<evidence type="ECO:0000256" key="2">
    <source>
        <dbReference type="ARBA" id="ARBA00022448"/>
    </source>
</evidence>
<gene>
    <name evidence="9" type="ORF">QO014_000619</name>
</gene>
<dbReference type="RefSeq" id="WP_266347176.1">
    <property type="nucleotide sequence ID" value="NZ_JAPKNG010000001.1"/>
</dbReference>
<evidence type="ECO:0000256" key="3">
    <source>
        <dbReference type="ARBA" id="ARBA00022475"/>
    </source>
</evidence>
<organism evidence="9 10">
    <name type="scientific">Kaistia dalseonensis</name>
    <dbReference type="NCBI Taxonomy" id="410840"/>
    <lineage>
        <taxon>Bacteria</taxon>
        <taxon>Pseudomonadati</taxon>
        <taxon>Pseudomonadota</taxon>
        <taxon>Alphaproteobacteria</taxon>
        <taxon>Hyphomicrobiales</taxon>
        <taxon>Kaistiaceae</taxon>
        <taxon>Kaistia</taxon>
    </lineage>
</organism>
<dbReference type="PROSITE" id="PS50928">
    <property type="entry name" value="ABC_TM1"/>
    <property type="match status" value="1"/>
</dbReference>